<gene>
    <name evidence="1" type="ORF">CNE99_01855</name>
</gene>
<name>A0A2A5WXF6_9GAMM</name>
<reference evidence="1 2" key="1">
    <citation type="submission" date="2017-08" db="EMBL/GenBank/DDBJ databases">
        <title>Fine stratification of microbial communities through a metagenomic profile of the photic zone.</title>
        <authorList>
            <person name="Haro-Moreno J.M."/>
            <person name="Lopez-Perez M."/>
            <person name="De La Torre J."/>
            <person name="Picazo A."/>
            <person name="Camacho A."/>
            <person name="Rodriguez-Valera F."/>
        </authorList>
    </citation>
    <scope>NUCLEOTIDE SEQUENCE [LARGE SCALE GENOMIC DNA]</scope>
    <source>
        <strain evidence="1">MED-G24</strain>
    </source>
</reference>
<organism evidence="1 2">
    <name type="scientific">OM182 bacterium MED-G24</name>
    <dbReference type="NCBI Taxonomy" id="1986255"/>
    <lineage>
        <taxon>Bacteria</taxon>
        <taxon>Pseudomonadati</taxon>
        <taxon>Pseudomonadota</taxon>
        <taxon>Gammaproteobacteria</taxon>
        <taxon>OMG group</taxon>
        <taxon>OM182 clade</taxon>
    </lineage>
</organism>
<dbReference type="AlphaFoldDB" id="A0A2A5WXF6"/>
<protein>
    <submittedName>
        <fullName evidence="1">Uncharacterized protein</fullName>
    </submittedName>
</protein>
<sequence>MTTGALVSVDAGSRGAGWSVDGVGELRLNTRAPVERPIAIPEVRKMAVISIDECVSSQIARVALTATVASNSMGTRSLMGDFVL</sequence>
<proteinExistence type="predicted"/>
<comment type="caution">
    <text evidence="1">The sequence shown here is derived from an EMBL/GenBank/DDBJ whole genome shotgun (WGS) entry which is preliminary data.</text>
</comment>
<dbReference type="Proteomes" id="UP000219327">
    <property type="component" value="Unassembled WGS sequence"/>
</dbReference>
<evidence type="ECO:0000313" key="1">
    <source>
        <dbReference type="EMBL" id="PDH41260.1"/>
    </source>
</evidence>
<accession>A0A2A5WXF6</accession>
<evidence type="ECO:0000313" key="2">
    <source>
        <dbReference type="Proteomes" id="UP000219327"/>
    </source>
</evidence>
<dbReference type="EMBL" id="NTKD01000005">
    <property type="protein sequence ID" value="PDH41260.1"/>
    <property type="molecule type" value="Genomic_DNA"/>
</dbReference>